<proteinExistence type="predicted"/>
<protein>
    <submittedName>
        <fullName evidence="1">Uncharacterized protein</fullName>
    </submittedName>
</protein>
<name>A0A0E9PDL0_ANGAN</name>
<accession>A0A0E9PDL0</accession>
<evidence type="ECO:0000313" key="1">
    <source>
        <dbReference type="EMBL" id="JAH02352.1"/>
    </source>
</evidence>
<organism evidence="1">
    <name type="scientific">Anguilla anguilla</name>
    <name type="common">European freshwater eel</name>
    <name type="synonym">Muraena anguilla</name>
    <dbReference type="NCBI Taxonomy" id="7936"/>
    <lineage>
        <taxon>Eukaryota</taxon>
        <taxon>Metazoa</taxon>
        <taxon>Chordata</taxon>
        <taxon>Craniata</taxon>
        <taxon>Vertebrata</taxon>
        <taxon>Euteleostomi</taxon>
        <taxon>Actinopterygii</taxon>
        <taxon>Neopterygii</taxon>
        <taxon>Teleostei</taxon>
        <taxon>Anguilliformes</taxon>
        <taxon>Anguillidae</taxon>
        <taxon>Anguilla</taxon>
    </lineage>
</organism>
<dbReference type="AlphaFoldDB" id="A0A0E9PDL0"/>
<reference evidence="1" key="2">
    <citation type="journal article" date="2015" name="Fish Shellfish Immunol.">
        <title>Early steps in the European eel (Anguilla anguilla)-Vibrio vulnificus interaction in the gills: Role of the RtxA13 toxin.</title>
        <authorList>
            <person name="Callol A."/>
            <person name="Pajuelo D."/>
            <person name="Ebbesson L."/>
            <person name="Teles M."/>
            <person name="MacKenzie S."/>
            <person name="Amaro C."/>
        </authorList>
    </citation>
    <scope>NUCLEOTIDE SEQUENCE</scope>
</reference>
<reference evidence="1" key="1">
    <citation type="submission" date="2014-11" db="EMBL/GenBank/DDBJ databases">
        <authorList>
            <person name="Amaro Gonzalez C."/>
        </authorList>
    </citation>
    <scope>NUCLEOTIDE SEQUENCE</scope>
</reference>
<sequence>MTLEEKVFGDVMVFQQTAVKAHKRAVQHPWF</sequence>
<dbReference type="EMBL" id="GBXM01106225">
    <property type="protein sequence ID" value="JAH02352.1"/>
    <property type="molecule type" value="Transcribed_RNA"/>
</dbReference>